<keyword evidence="1" id="KW-1133">Transmembrane helix</keyword>
<evidence type="ECO:0000259" key="3">
    <source>
        <dbReference type="Pfam" id="PF06030"/>
    </source>
</evidence>
<feature type="transmembrane region" description="Helical" evidence="1">
    <location>
        <begin position="314"/>
        <end position="337"/>
    </location>
</feature>
<dbReference type="Pfam" id="PF06030">
    <property type="entry name" value="WxLIP_PGBD"/>
    <property type="match status" value="1"/>
</dbReference>
<feature type="domain" description="WxL Interacting Protein peptidoglycan binding" evidence="3">
    <location>
        <begin position="34"/>
        <end position="150"/>
    </location>
</feature>
<keyword evidence="6" id="KW-1185">Reference proteome</keyword>
<dbReference type="InterPro" id="IPR021759">
    <property type="entry name" value="WxLIP_HBD"/>
</dbReference>
<keyword evidence="1" id="KW-0472">Membrane</keyword>
<name>A0ABY4P8A4_9LACO</name>
<dbReference type="Proteomes" id="UP000831495">
    <property type="component" value="Chromosome"/>
</dbReference>
<reference evidence="5" key="1">
    <citation type="journal article" date="2022" name="Int. J. Syst. Evol. Microbiol.">
        <title>Apilactobacillus apisilvae sp. nov., Nicolia spurrieriana gen. nov. sp. nov., Bombilactobacillus folatiphilus sp. nov. and Bombilactobacillus thymidiniphilus sp. nov., four new lactic acid bacterial isolates from stingless bees Tetragonula carbonaria and Austroplebeia australis.</title>
        <authorList>
            <person name="Oliphant S.A."/>
            <person name="Watson-Haigh N.S."/>
            <person name="Sumby K.M."/>
            <person name="Gardner J."/>
            <person name="Groom S."/>
            <person name="Jiranek V."/>
        </authorList>
    </citation>
    <scope>NUCLEOTIDE SEQUENCE</scope>
    <source>
        <strain evidence="5">SG4_D2</strain>
    </source>
</reference>
<gene>
    <name evidence="5" type="ORF">MOO45_06540</name>
</gene>
<dbReference type="EMBL" id="CP093366">
    <property type="protein sequence ID" value="UQS81847.1"/>
    <property type="molecule type" value="Genomic_DNA"/>
</dbReference>
<evidence type="ECO:0000256" key="1">
    <source>
        <dbReference type="SAM" id="Phobius"/>
    </source>
</evidence>
<keyword evidence="1" id="KW-0812">Transmembrane</keyword>
<dbReference type="RefSeq" id="WP_249514115.1">
    <property type="nucleotide sequence ID" value="NZ_CP093366.1"/>
</dbReference>
<sequence>MNKWLQRLVLLLTMVCGICLVKPVHAEITGAAGFSVEPIDNQGNTGQGSYFLKNVQDGTSYPLQLKLTNNKKYSIKIVVKPTVAGTTSQGQINYSNLSTKRDDSLKYDWTKMGPTKQTVKLAPHASQTITETLNVKAPNFNGVMLGSFYLYSPTIDNHTKHKKSKSTVSLNNVYSYSVSSLFKVGNVDQAQPDLRLNRVRTGLVGTQPAVYLDLQNFKPKYITNDDMRVNAKIYTANSNKLVVHRSQKQMNFAPNSTFGYPVSWGNMPMKAGNYQARVWVKTSARSWYFKKNFTISPKDANKYNRNNPYTKRNYWPFIILIIVILVLLIGGLFYWFYKRGQKQASK</sequence>
<feature type="signal peptide" evidence="2">
    <location>
        <begin position="1"/>
        <end position="26"/>
    </location>
</feature>
<keyword evidence="2" id="KW-0732">Signal</keyword>
<dbReference type="Pfam" id="PF11797">
    <property type="entry name" value="WxLIP_HBD"/>
    <property type="match status" value="1"/>
</dbReference>
<dbReference type="InterPro" id="IPR010317">
    <property type="entry name" value="WxLIP_PGBD"/>
</dbReference>
<accession>A0ABY4P8A4</accession>
<proteinExistence type="predicted"/>
<feature type="domain" description="WxL Interacting Protein host binding" evidence="4">
    <location>
        <begin position="166"/>
        <end position="305"/>
    </location>
</feature>
<feature type="chain" id="PRO_5046407369" evidence="2">
    <location>
        <begin position="27"/>
        <end position="346"/>
    </location>
</feature>
<evidence type="ECO:0000313" key="6">
    <source>
        <dbReference type="Proteomes" id="UP000831495"/>
    </source>
</evidence>
<protein>
    <submittedName>
        <fullName evidence="5">DUF916 and DUF3324 domain-containing protein</fullName>
    </submittedName>
</protein>
<evidence type="ECO:0000256" key="2">
    <source>
        <dbReference type="SAM" id="SignalP"/>
    </source>
</evidence>
<organism evidence="5 6">
    <name type="scientific">Bombilactobacillus folatiphilus</name>
    <dbReference type="NCBI Taxonomy" id="2923362"/>
    <lineage>
        <taxon>Bacteria</taxon>
        <taxon>Bacillati</taxon>
        <taxon>Bacillota</taxon>
        <taxon>Bacilli</taxon>
        <taxon>Lactobacillales</taxon>
        <taxon>Lactobacillaceae</taxon>
        <taxon>Bombilactobacillus</taxon>
    </lineage>
</organism>
<evidence type="ECO:0000259" key="4">
    <source>
        <dbReference type="Pfam" id="PF11797"/>
    </source>
</evidence>
<evidence type="ECO:0000313" key="5">
    <source>
        <dbReference type="EMBL" id="UQS81847.1"/>
    </source>
</evidence>